<dbReference type="GO" id="GO:0006812">
    <property type="term" value="P:monoatomic cation transport"/>
    <property type="evidence" value="ECO:0007669"/>
    <property type="project" value="InterPro"/>
</dbReference>
<dbReference type="GO" id="GO:0042151">
    <property type="term" value="C:nematocyst"/>
    <property type="evidence" value="ECO:0007669"/>
    <property type="project" value="UniProtKB-SubCell"/>
</dbReference>
<keyword evidence="3" id="KW-1052">Target cell membrane</keyword>
<dbReference type="RefSeq" id="XP_028929685.1">
    <property type="nucleotide sequence ID" value="XM_029073852.2"/>
</dbReference>
<sequence>MAQTIEHLVHEVEAGRCVGIEITNTTNMTFRSPRTFCFSGHTLTPPTPIIHPNNAGFCIFVKRKFSLRGSVGLLVYEIEDQTLAIMFSNPFDYNFFKVEFAVALSGYKEETQDLKAFFELLYHEKQKGWLKMAKEKLCECQCPVSLENNGIRVTATMSNNAKAIIKVCVERDDDQSNF</sequence>
<evidence type="ECO:0000256" key="3">
    <source>
        <dbReference type="ARBA" id="ARBA00022537"/>
    </source>
</evidence>
<dbReference type="PANTHER" id="PTHR40388:SF1">
    <property type="entry name" value="BRYOPORIN"/>
    <property type="match status" value="1"/>
</dbReference>
<dbReference type="GO" id="GO:0051715">
    <property type="term" value="P:cytolysis in another organism"/>
    <property type="evidence" value="ECO:0007669"/>
    <property type="project" value="InterPro"/>
</dbReference>
<dbReference type="InParanoid" id="F7AD01"/>
<dbReference type="Proteomes" id="UP000002279">
    <property type="component" value="Chromosome 10"/>
</dbReference>
<evidence type="ECO:0000256" key="5">
    <source>
        <dbReference type="ARBA" id="ARBA00023331"/>
    </source>
</evidence>
<organism evidence="6 7">
    <name type="scientific">Ornithorhynchus anatinus</name>
    <name type="common">Duckbill platypus</name>
    <dbReference type="NCBI Taxonomy" id="9258"/>
    <lineage>
        <taxon>Eukaryota</taxon>
        <taxon>Metazoa</taxon>
        <taxon>Chordata</taxon>
        <taxon>Craniata</taxon>
        <taxon>Vertebrata</taxon>
        <taxon>Euteleostomi</taxon>
        <taxon>Mammalia</taxon>
        <taxon>Monotremata</taxon>
        <taxon>Ornithorhynchidae</taxon>
        <taxon>Ornithorhynchus</taxon>
    </lineage>
</organism>
<keyword evidence="4" id="KW-1053">Target membrane</keyword>
<dbReference type="GO" id="GO:0015267">
    <property type="term" value="F:channel activity"/>
    <property type="evidence" value="ECO:0007669"/>
    <property type="project" value="InterPro"/>
</dbReference>
<dbReference type="OrthoDB" id="6132998at2759"/>
<evidence type="ECO:0000256" key="1">
    <source>
        <dbReference type="ARBA" id="ARBA00004175"/>
    </source>
</evidence>
<keyword evidence="5" id="KW-0166">Nematocyst</keyword>
<dbReference type="AlphaFoldDB" id="F7AD01"/>
<evidence type="ECO:0000256" key="4">
    <source>
        <dbReference type="ARBA" id="ARBA00023298"/>
    </source>
</evidence>
<name>F7AD01_ORNAN</name>
<dbReference type="KEGG" id="oaa:114814709"/>
<reference evidence="6" key="3">
    <citation type="submission" date="2025-09" db="UniProtKB">
        <authorList>
            <consortium name="Ensembl"/>
        </authorList>
    </citation>
    <scope>IDENTIFICATION</scope>
    <source>
        <strain evidence="6">Glennie</strain>
    </source>
</reference>
<evidence type="ECO:0000313" key="7">
    <source>
        <dbReference type="Proteomes" id="UP000002279"/>
    </source>
</evidence>
<proteinExistence type="predicted"/>
<dbReference type="OMA" id="NEDLYME"/>
<dbReference type="GeneID" id="114814709"/>
<protein>
    <submittedName>
        <fullName evidence="6">Uncharacterized protein</fullName>
    </submittedName>
</protein>
<dbReference type="Pfam" id="PF06369">
    <property type="entry name" value="Anemone_cytotox"/>
    <property type="match status" value="1"/>
</dbReference>
<dbReference type="Gene3D" id="2.60.270.20">
    <property type="entry name" value="Cytolysin/lectin"/>
    <property type="match status" value="1"/>
</dbReference>
<dbReference type="HOGENOM" id="CLU_132978_0_0_1"/>
<dbReference type="Ensembl" id="ENSOANT00000004263.2">
    <property type="protein sequence ID" value="ENSOANP00000004262.2"/>
    <property type="gene ID" value="ENSOANG00000002677.2"/>
</dbReference>
<comment type="subcellular location">
    <subcellularLocation>
        <location evidence="2">Nematocyst</location>
    </subcellularLocation>
    <subcellularLocation>
        <location evidence="1">Target cell membrane</location>
    </subcellularLocation>
</comment>
<dbReference type="eggNOG" id="ENOG502S6E8">
    <property type="taxonomic scope" value="Eukaryota"/>
</dbReference>
<keyword evidence="4" id="KW-0472">Membrane</keyword>
<dbReference type="GO" id="GO:0046930">
    <property type="term" value="C:pore complex"/>
    <property type="evidence" value="ECO:0007669"/>
    <property type="project" value="InterPro"/>
</dbReference>
<dbReference type="SUPFAM" id="SSF63724">
    <property type="entry name" value="Cytolysin/lectin"/>
    <property type="match status" value="1"/>
</dbReference>
<evidence type="ECO:0000256" key="2">
    <source>
        <dbReference type="ARBA" id="ARBA00004532"/>
    </source>
</evidence>
<gene>
    <name evidence="6" type="primary">LOC114814709</name>
</gene>
<dbReference type="GO" id="GO:0044218">
    <property type="term" value="C:other organism cell membrane"/>
    <property type="evidence" value="ECO:0007669"/>
    <property type="project" value="UniProtKB-KW"/>
</dbReference>
<dbReference type="InterPro" id="IPR015926">
    <property type="entry name" value="Cytolysin/lectin"/>
</dbReference>
<reference evidence="6" key="2">
    <citation type="submission" date="2025-08" db="UniProtKB">
        <authorList>
            <consortium name="Ensembl"/>
        </authorList>
    </citation>
    <scope>IDENTIFICATION</scope>
    <source>
        <strain evidence="6">Glennie</strain>
    </source>
</reference>
<reference evidence="6 7" key="1">
    <citation type="journal article" date="2008" name="Nature">
        <title>Genome analysis of the platypus reveals unique signatures of evolution.</title>
        <authorList>
            <person name="Warren W.C."/>
            <person name="Hillier L.W."/>
            <person name="Marshall Graves J.A."/>
            <person name="Birney E."/>
            <person name="Ponting C.P."/>
            <person name="Grutzner F."/>
            <person name="Belov K."/>
            <person name="Miller W."/>
            <person name="Clarke L."/>
            <person name="Chinwalla A.T."/>
            <person name="Yang S.P."/>
            <person name="Heger A."/>
            <person name="Locke D.P."/>
            <person name="Miethke P."/>
            <person name="Waters P.D."/>
            <person name="Veyrunes F."/>
            <person name="Fulton L."/>
            <person name="Fulton B."/>
            <person name="Graves T."/>
            <person name="Wallis J."/>
            <person name="Puente X.S."/>
            <person name="Lopez-Otin C."/>
            <person name="Ordonez G.R."/>
            <person name="Eichler E.E."/>
            <person name="Chen L."/>
            <person name="Cheng Z."/>
            <person name="Deakin J.E."/>
            <person name="Alsop A."/>
            <person name="Thompson K."/>
            <person name="Kirby P."/>
            <person name="Papenfuss A.T."/>
            <person name="Wakefield M.J."/>
            <person name="Olender T."/>
            <person name="Lancet D."/>
            <person name="Huttley G.A."/>
            <person name="Smit A.F."/>
            <person name="Pask A."/>
            <person name="Temple-Smith P."/>
            <person name="Batzer M.A."/>
            <person name="Walker J.A."/>
            <person name="Konkel M.K."/>
            <person name="Harris R.S."/>
            <person name="Whittington C.M."/>
            <person name="Wong E.S."/>
            <person name="Gemmell N.J."/>
            <person name="Buschiazzo E."/>
            <person name="Vargas Jentzsch I.M."/>
            <person name="Merkel A."/>
            <person name="Schmitz J."/>
            <person name="Zemann A."/>
            <person name="Churakov G."/>
            <person name="Kriegs J.O."/>
            <person name="Brosius J."/>
            <person name="Murchison E.P."/>
            <person name="Sachidanandam R."/>
            <person name="Smith C."/>
            <person name="Hannon G.J."/>
            <person name="Tsend-Ayush E."/>
            <person name="McMillan D."/>
            <person name="Attenborough R."/>
            <person name="Rens W."/>
            <person name="Ferguson-Smith M."/>
            <person name="Lefevre C.M."/>
            <person name="Sharp J.A."/>
            <person name="Nicholas K.R."/>
            <person name="Ray D.A."/>
            <person name="Kube M."/>
            <person name="Reinhardt R."/>
            <person name="Pringle T.H."/>
            <person name="Taylor J."/>
            <person name="Jones R.C."/>
            <person name="Nixon B."/>
            <person name="Dacheux J.L."/>
            <person name="Niwa H."/>
            <person name="Sekita Y."/>
            <person name="Huang X."/>
            <person name="Stark A."/>
            <person name="Kheradpour P."/>
            <person name="Kellis M."/>
            <person name="Flicek P."/>
            <person name="Chen Y."/>
            <person name="Webber C."/>
            <person name="Hardison R."/>
            <person name="Nelson J."/>
            <person name="Hallsworth-Pepin K."/>
            <person name="Delehaunty K."/>
            <person name="Markovic C."/>
            <person name="Minx P."/>
            <person name="Feng Y."/>
            <person name="Kremitzki C."/>
            <person name="Mitreva M."/>
            <person name="Glasscock J."/>
            <person name="Wylie T."/>
            <person name="Wohldmann P."/>
            <person name="Thiru P."/>
            <person name="Nhan M.N."/>
            <person name="Pohl C.S."/>
            <person name="Smith S.M."/>
            <person name="Hou S."/>
            <person name="Nefedov M."/>
            <person name="de Jong P.J."/>
            <person name="Renfree M.B."/>
            <person name="Mardis E.R."/>
            <person name="Wilson R.K."/>
        </authorList>
    </citation>
    <scope>NUCLEOTIDE SEQUENCE [LARGE SCALE GENOMIC DNA]</scope>
    <source>
        <strain evidence="6 7">Glennie</strain>
    </source>
</reference>
<keyword evidence="7" id="KW-1185">Reference proteome</keyword>
<evidence type="ECO:0000313" key="6">
    <source>
        <dbReference type="Ensembl" id="ENSOANP00000004262.2"/>
    </source>
</evidence>
<dbReference type="GeneTree" id="ENSGT00940000164286"/>
<dbReference type="InterPro" id="IPR050677">
    <property type="entry name" value="Actinoporin_PFT"/>
</dbReference>
<dbReference type="InterPro" id="IPR009104">
    <property type="entry name" value="Anemon_actinoporin-like"/>
</dbReference>
<dbReference type="GO" id="GO:0046931">
    <property type="term" value="P:pore complex assembly"/>
    <property type="evidence" value="ECO:0007669"/>
    <property type="project" value="InterPro"/>
</dbReference>
<accession>F7AD01</accession>
<dbReference type="Bgee" id="ENSOANG00000002677">
    <property type="expression patterns" value="Expressed in endometrium and 8 other cell types or tissues"/>
</dbReference>
<dbReference type="PANTHER" id="PTHR40388">
    <property type="entry name" value="BRYOPORIN"/>
    <property type="match status" value="1"/>
</dbReference>